<keyword evidence="2" id="KW-1185">Reference proteome</keyword>
<reference evidence="1 2" key="1">
    <citation type="journal article" date="2022" name="Plant J.">
        <title>Chromosome-level genome of Camellia lanceoleosa provides a valuable resource for understanding genome evolution and self-incompatibility.</title>
        <authorList>
            <person name="Gong W."/>
            <person name="Xiao S."/>
            <person name="Wang L."/>
            <person name="Liao Z."/>
            <person name="Chang Y."/>
            <person name="Mo W."/>
            <person name="Hu G."/>
            <person name="Li W."/>
            <person name="Zhao G."/>
            <person name="Zhu H."/>
            <person name="Hu X."/>
            <person name="Ji K."/>
            <person name="Xiang X."/>
            <person name="Song Q."/>
            <person name="Yuan D."/>
            <person name="Jin S."/>
            <person name="Zhang L."/>
        </authorList>
    </citation>
    <scope>NUCLEOTIDE SEQUENCE [LARGE SCALE GENOMIC DNA]</scope>
    <source>
        <strain evidence="1">SQ_2022a</strain>
    </source>
</reference>
<accession>A0ACC0FIP9</accession>
<protein>
    <submittedName>
        <fullName evidence="1">Uncharacterized protein</fullName>
    </submittedName>
</protein>
<gene>
    <name evidence="1" type="ORF">LOK49_LG13G00684</name>
</gene>
<dbReference type="EMBL" id="CM045771">
    <property type="protein sequence ID" value="KAI7988646.1"/>
    <property type="molecule type" value="Genomic_DNA"/>
</dbReference>
<comment type="caution">
    <text evidence="1">The sequence shown here is derived from an EMBL/GenBank/DDBJ whole genome shotgun (WGS) entry which is preliminary data.</text>
</comment>
<name>A0ACC0FIP9_9ERIC</name>
<sequence>MFLSSQPPHHIDVSCSLDLTSKVGPALEQSTSALRPITSSTGPTYFVTELPDSPRSSTPTPTSGELGLSLQTPGPLPQSLAPFYALDSCLSKALKSLSLKRKDPKELQHSSRPPKLLRYDAPSSLVLHISEPPSPSLVDGIGLYFHGPPTARQPTNAPSRRRGTQVSRRNTLVEIAIQEAGTDLDSAALIAVPLEALKRWLRYRNKSYVDPVRLSGGLALWWLDEVHLKVSKSFQQSLPPAM</sequence>
<evidence type="ECO:0000313" key="1">
    <source>
        <dbReference type="EMBL" id="KAI7988646.1"/>
    </source>
</evidence>
<dbReference type="Proteomes" id="UP001060215">
    <property type="component" value="Chromosome 14"/>
</dbReference>
<proteinExistence type="predicted"/>
<evidence type="ECO:0000313" key="2">
    <source>
        <dbReference type="Proteomes" id="UP001060215"/>
    </source>
</evidence>
<organism evidence="1 2">
    <name type="scientific">Camellia lanceoleosa</name>
    <dbReference type="NCBI Taxonomy" id="1840588"/>
    <lineage>
        <taxon>Eukaryota</taxon>
        <taxon>Viridiplantae</taxon>
        <taxon>Streptophyta</taxon>
        <taxon>Embryophyta</taxon>
        <taxon>Tracheophyta</taxon>
        <taxon>Spermatophyta</taxon>
        <taxon>Magnoliopsida</taxon>
        <taxon>eudicotyledons</taxon>
        <taxon>Gunneridae</taxon>
        <taxon>Pentapetalae</taxon>
        <taxon>asterids</taxon>
        <taxon>Ericales</taxon>
        <taxon>Theaceae</taxon>
        <taxon>Camellia</taxon>
    </lineage>
</organism>